<feature type="transmembrane region" description="Helical" evidence="2">
    <location>
        <begin position="12"/>
        <end position="31"/>
    </location>
</feature>
<keyword evidence="2" id="KW-1133">Transmembrane helix</keyword>
<dbReference type="InterPro" id="IPR007844">
    <property type="entry name" value="AsmA"/>
</dbReference>
<protein>
    <submittedName>
        <fullName evidence="4">AsmA family protein</fullName>
    </submittedName>
</protein>
<dbReference type="CDD" id="cd06503">
    <property type="entry name" value="ATP-synt_Fo_b"/>
    <property type="match status" value="1"/>
</dbReference>
<dbReference type="InterPro" id="IPR052894">
    <property type="entry name" value="AsmA-related"/>
</dbReference>
<dbReference type="AlphaFoldDB" id="A0A7Y4JNM2"/>
<dbReference type="Proteomes" id="UP000528460">
    <property type="component" value="Unassembled WGS sequence"/>
</dbReference>
<name>A0A7Y4JNM2_9BACT</name>
<feature type="compositionally biased region" description="Basic and acidic residues" evidence="1">
    <location>
        <begin position="855"/>
        <end position="893"/>
    </location>
</feature>
<evidence type="ECO:0000256" key="2">
    <source>
        <dbReference type="SAM" id="Phobius"/>
    </source>
</evidence>
<keyword evidence="2" id="KW-0812">Transmembrane</keyword>
<proteinExistence type="predicted"/>
<sequence length="903" mass="94157">MAAVKKKRWPYVLGGILVLLIAIVAVVLWRLDAILLKTARDQAATYSQKLGRPIEIGDVSTKLFPYVGARIQNVTVGPAEGEELPLAEVKDVTVSVAAMPLITSKGKDIRVRDAEVSGLTVNVIRLPDGTTNVQRLQEKLAEQQPKEQTPEEESQPTDLSGVHVERAALTNGTIRFVDRAAGAQARELAVKDLDIEVKDLRVGQPLKVDLAAAVLAEKQNLKMTLAAAPLPATLIPTPEQVTLKAEHIDLSPLGPFLPPDVGLRAGTLDADWKADLGGAVPGGKGPTKLVGVIKALGMKFAGSEGGKALDVVLDTDVTGDLATGDLALDKLKLDLGPAAITGKGKVKGLLTDKPAVEGFELVGRNLDPAVLAEYYPPLRKQLNGMIAGPIGLDVRGSGTQDAQALNIAVDLTPVRLRVPDQLTKEAGGAMKLNAKVTGAAASGGALHFDAKADLNGVDLRPGLLVNKAPGQRLEVAAAGTYAPAKTGSGMTVNVTNMSLGALEDTVTGNATVALAGTGKKATTTFKANVKAARLDAEKLLMSEEEVLARTGGKPPPEPPVEANRFNGYRGDIQFAIASLRYTAMDMSNVTGVVKMVDDLITVEKFSTGIYGGKVVADGTTIRLGPAPEARPFTAKVQVQGLEVAQALAARTPKQVLTGKFNGNVDVQGVGYTPEKLQQTLLGGINGNLLEGTFLGKDLVSSVTGPLAKALPFAKALKSGDVTSLGGDLPFSVTIKNGVAQLSKPITWTRPEAAMSFDGGIGLDGTLNLTGGVSLTPATIKALTVGKVTPTEAIPVGVKLGGKAWSPDVTGVDVKPAATTILKLAGASVAGNLLGEKGKAVQDIITGGQDKAKAEAEAKRQELEARANEEKKRLEDQARAEQEKAKQRAEEEAKKKLRGIFGGK</sequence>
<feature type="domain" description="AsmA" evidence="3">
    <location>
        <begin position="548"/>
        <end position="703"/>
    </location>
</feature>
<evidence type="ECO:0000256" key="1">
    <source>
        <dbReference type="SAM" id="MobiDB-lite"/>
    </source>
</evidence>
<organism evidence="4 5">
    <name type="scientific">Corallococcus exercitus</name>
    <dbReference type="NCBI Taxonomy" id="2316736"/>
    <lineage>
        <taxon>Bacteria</taxon>
        <taxon>Pseudomonadati</taxon>
        <taxon>Myxococcota</taxon>
        <taxon>Myxococcia</taxon>
        <taxon>Myxococcales</taxon>
        <taxon>Cystobacterineae</taxon>
        <taxon>Myxococcaceae</taxon>
        <taxon>Corallococcus</taxon>
    </lineage>
</organism>
<dbReference type="Pfam" id="PF05359">
    <property type="entry name" value="DUF748"/>
    <property type="match status" value="1"/>
</dbReference>
<dbReference type="EMBL" id="JABFJW010000021">
    <property type="protein sequence ID" value="NOK08344.1"/>
    <property type="molecule type" value="Genomic_DNA"/>
</dbReference>
<dbReference type="PANTHER" id="PTHR30441:SF4">
    <property type="entry name" value="PROTEIN ASMA"/>
    <property type="match status" value="1"/>
</dbReference>
<gene>
    <name evidence="4" type="ORF">HNS30_04735</name>
</gene>
<dbReference type="GO" id="GO:0005886">
    <property type="term" value="C:plasma membrane"/>
    <property type="evidence" value="ECO:0007669"/>
    <property type="project" value="TreeGrafter"/>
</dbReference>
<feature type="region of interest" description="Disordered" evidence="1">
    <location>
        <begin position="141"/>
        <end position="161"/>
    </location>
</feature>
<feature type="region of interest" description="Disordered" evidence="1">
    <location>
        <begin position="855"/>
        <end position="903"/>
    </location>
</feature>
<comment type="caution">
    <text evidence="4">The sequence shown here is derived from an EMBL/GenBank/DDBJ whole genome shotgun (WGS) entry which is preliminary data.</text>
</comment>
<dbReference type="RefSeq" id="WP_171412601.1">
    <property type="nucleotide sequence ID" value="NZ_JABFJW010000021.1"/>
</dbReference>
<dbReference type="InterPro" id="IPR008023">
    <property type="entry name" value="DUF748"/>
</dbReference>
<evidence type="ECO:0000313" key="5">
    <source>
        <dbReference type="Proteomes" id="UP000528460"/>
    </source>
</evidence>
<dbReference type="PANTHER" id="PTHR30441">
    <property type="entry name" value="DUF748 DOMAIN-CONTAINING PROTEIN"/>
    <property type="match status" value="1"/>
</dbReference>
<keyword evidence="2" id="KW-0472">Membrane</keyword>
<dbReference type="GO" id="GO:0090313">
    <property type="term" value="P:regulation of protein targeting to membrane"/>
    <property type="evidence" value="ECO:0007669"/>
    <property type="project" value="TreeGrafter"/>
</dbReference>
<evidence type="ECO:0000259" key="3">
    <source>
        <dbReference type="Pfam" id="PF05170"/>
    </source>
</evidence>
<evidence type="ECO:0000313" key="4">
    <source>
        <dbReference type="EMBL" id="NOK08344.1"/>
    </source>
</evidence>
<dbReference type="Pfam" id="PF05170">
    <property type="entry name" value="AsmA"/>
    <property type="match status" value="1"/>
</dbReference>
<accession>A0A7Y4JNM2</accession>
<reference evidence="4 5" key="1">
    <citation type="submission" date="2020-05" db="EMBL/GenBank/DDBJ databases">
        <authorList>
            <person name="Whitworth D."/>
        </authorList>
    </citation>
    <scope>NUCLEOTIDE SEQUENCE [LARGE SCALE GENOMIC DNA]</scope>
    <source>
        <strain evidence="4 5">CA046A</strain>
    </source>
</reference>